<evidence type="ECO:0000256" key="2">
    <source>
        <dbReference type="SAM" id="Phobius"/>
    </source>
</evidence>
<dbReference type="InterPro" id="IPR037997">
    <property type="entry name" value="Dgk1-like"/>
</dbReference>
<dbReference type="EMBL" id="KZ678129">
    <property type="protein sequence ID" value="PSN73560.1"/>
    <property type="molecule type" value="Genomic_DNA"/>
</dbReference>
<dbReference type="GO" id="GO:0006654">
    <property type="term" value="P:phosphatidic acid biosynthetic process"/>
    <property type="evidence" value="ECO:0007669"/>
    <property type="project" value="TreeGrafter"/>
</dbReference>
<dbReference type="STRING" id="1448308.A0A2T2P790"/>
<dbReference type="OrthoDB" id="5673at2759"/>
<proteinExistence type="predicted"/>
<feature type="region of interest" description="Disordered" evidence="1">
    <location>
        <begin position="1"/>
        <end position="112"/>
    </location>
</feature>
<feature type="compositionally biased region" description="Polar residues" evidence="1">
    <location>
        <begin position="102"/>
        <end position="112"/>
    </location>
</feature>
<evidence type="ECO:0008006" key="5">
    <source>
        <dbReference type="Google" id="ProtNLM"/>
    </source>
</evidence>
<feature type="transmembrane region" description="Helical" evidence="2">
    <location>
        <begin position="148"/>
        <end position="165"/>
    </location>
</feature>
<dbReference type="PANTHER" id="PTHR31303">
    <property type="entry name" value="CTP-DEPENDENT DIACYLGLYCEROL KINASE 1"/>
    <property type="match status" value="1"/>
</dbReference>
<keyword evidence="4" id="KW-1185">Reference proteome</keyword>
<evidence type="ECO:0000313" key="4">
    <source>
        <dbReference type="Proteomes" id="UP000240883"/>
    </source>
</evidence>
<dbReference type="GO" id="GO:0005789">
    <property type="term" value="C:endoplasmic reticulum membrane"/>
    <property type="evidence" value="ECO:0007669"/>
    <property type="project" value="TreeGrafter"/>
</dbReference>
<dbReference type="GO" id="GO:0004143">
    <property type="term" value="F:ATP-dependent diacylglycerol kinase activity"/>
    <property type="evidence" value="ECO:0007669"/>
    <property type="project" value="InterPro"/>
</dbReference>
<gene>
    <name evidence="3" type="ORF">BS50DRAFT_597081</name>
</gene>
<dbReference type="Proteomes" id="UP000240883">
    <property type="component" value="Unassembled WGS sequence"/>
</dbReference>
<evidence type="ECO:0000313" key="3">
    <source>
        <dbReference type="EMBL" id="PSN73560.1"/>
    </source>
</evidence>
<keyword evidence="2" id="KW-0472">Membrane</keyword>
<feature type="transmembrane region" description="Helical" evidence="2">
    <location>
        <begin position="177"/>
        <end position="196"/>
    </location>
</feature>
<reference evidence="3 4" key="1">
    <citation type="journal article" date="2018" name="Front. Microbiol.">
        <title>Genome-Wide Analysis of Corynespora cassiicola Leaf Fall Disease Putative Effectors.</title>
        <authorList>
            <person name="Lopez D."/>
            <person name="Ribeiro S."/>
            <person name="Label P."/>
            <person name="Fumanal B."/>
            <person name="Venisse J.S."/>
            <person name="Kohler A."/>
            <person name="de Oliveira R.R."/>
            <person name="Labutti K."/>
            <person name="Lipzen A."/>
            <person name="Lail K."/>
            <person name="Bauer D."/>
            <person name="Ohm R.A."/>
            <person name="Barry K.W."/>
            <person name="Spatafora J."/>
            <person name="Grigoriev I.V."/>
            <person name="Martin F.M."/>
            <person name="Pujade-Renaud V."/>
        </authorList>
    </citation>
    <scope>NUCLEOTIDE SEQUENCE [LARGE SCALE GENOMIC DNA]</scope>
    <source>
        <strain evidence="3 4">Philippines</strain>
    </source>
</reference>
<feature type="transmembrane region" description="Helical" evidence="2">
    <location>
        <begin position="217"/>
        <end position="234"/>
    </location>
</feature>
<protein>
    <recommendedName>
        <fullName evidence="5">Phosphatidate cytidylyltransferase</fullName>
    </recommendedName>
</protein>
<keyword evidence="2" id="KW-0812">Transmembrane</keyword>
<name>A0A2T2P790_CORCC</name>
<evidence type="ECO:0000256" key="1">
    <source>
        <dbReference type="SAM" id="MobiDB-lite"/>
    </source>
</evidence>
<organism evidence="3 4">
    <name type="scientific">Corynespora cassiicola Philippines</name>
    <dbReference type="NCBI Taxonomy" id="1448308"/>
    <lineage>
        <taxon>Eukaryota</taxon>
        <taxon>Fungi</taxon>
        <taxon>Dikarya</taxon>
        <taxon>Ascomycota</taxon>
        <taxon>Pezizomycotina</taxon>
        <taxon>Dothideomycetes</taxon>
        <taxon>Pleosporomycetidae</taxon>
        <taxon>Pleosporales</taxon>
        <taxon>Corynesporascaceae</taxon>
        <taxon>Corynespora</taxon>
    </lineage>
</organism>
<accession>A0A2T2P790</accession>
<dbReference type="PANTHER" id="PTHR31303:SF1">
    <property type="entry name" value="CTP-DEPENDENT DIACYLGLYCEROL KINASE 1"/>
    <property type="match status" value="1"/>
</dbReference>
<dbReference type="AlphaFoldDB" id="A0A2T2P790"/>
<feature type="transmembrane region" description="Helical" evidence="2">
    <location>
        <begin position="240"/>
        <end position="262"/>
    </location>
</feature>
<keyword evidence="2" id="KW-1133">Transmembrane helix</keyword>
<feature type="transmembrane region" description="Helical" evidence="2">
    <location>
        <begin position="274"/>
        <end position="295"/>
    </location>
</feature>
<sequence>MDSSRRYQVPQTPRVISPSPTPSETSGKDSYFGPVTRSAARKNRRPAPSPPRIDEDSSGSDPEKRARARSRSPILEGRRRRMSALTNGKRQLNGKKGELTLPNGTVNGHLSPQAANKNYWREMSRSPSPLGLIPIHQKWRSFIHRHEIPRKILHVSIGFLTLYLYCTGRQPDQIHPVLLTLLIPIAATDVIRHRYYSVNRFYIRCLGALMRESEVDGYNGVISYLLGAWIVLRFCPKDIGVMSILLLSWCDTAASTFGRLWGHRTWRVRKGKSLAGSIAACVTGVITAALFWGWLAPLMEGRVLSEGPNAFAFQGALTLPAQLRDSLGLSLKEASVSGYLALGMMSTWAGIVASASEAIDLFGWDDNLTIPALCGAGLWGFLRVFG</sequence>